<dbReference type="RefSeq" id="WP_307828891.1">
    <property type="nucleotide sequence ID" value="NZ_BAABES010000005.1"/>
</dbReference>
<evidence type="ECO:0000313" key="8">
    <source>
        <dbReference type="Proteomes" id="UP000614047"/>
    </source>
</evidence>
<gene>
    <name evidence="7" type="ORF">IW256_002893</name>
</gene>
<evidence type="ECO:0000256" key="1">
    <source>
        <dbReference type="ARBA" id="ARBA00009156"/>
    </source>
</evidence>
<dbReference type="PANTHER" id="PTHR43095:SF5">
    <property type="entry name" value="XYLULOSE KINASE"/>
    <property type="match status" value="1"/>
</dbReference>
<keyword evidence="4 7" id="KW-0418">Kinase</keyword>
<comment type="caution">
    <text evidence="7">The sequence shown here is derived from an EMBL/GenBank/DDBJ whole genome shotgun (WGS) entry which is preliminary data.</text>
</comment>
<reference evidence="7" key="1">
    <citation type="submission" date="2020-11" db="EMBL/GenBank/DDBJ databases">
        <title>Sequencing the genomes of 1000 actinobacteria strains.</title>
        <authorList>
            <person name="Klenk H.-P."/>
        </authorList>
    </citation>
    <scope>NUCLEOTIDE SEQUENCE</scope>
    <source>
        <strain evidence="7">DSM 43175</strain>
    </source>
</reference>
<dbReference type="CDD" id="cd07783">
    <property type="entry name" value="ASKHA_NBD_FGGY_SePSK_AtXK1-like"/>
    <property type="match status" value="1"/>
</dbReference>
<keyword evidence="3" id="KW-0808">Transferase</keyword>
<dbReference type="GO" id="GO:0042732">
    <property type="term" value="P:D-xylose metabolic process"/>
    <property type="evidence" value="ECO:0007669"/>
    <property type="project" value="UniProtKB-KW"/>
</dbReference>
<dbReference type="InterPro" id="IPR050406">
    <property type="entry name" value="FGGY_Carb_Kinase"/>
</dbReference>
<evidence type="ECO:0000259" key="6">
    <source>
        <dbReference type="Pfam" id="PF02782"/>
    </source>
</evidence>
<comment type="similarity">
    <text evidence="1">Belongs to the FGGY kinase family.</text>
</comment>
<dbReference type="Pfam" id="PF02782">
    <property type="entry name" value="FGGY_C"/>
    <property type="match status" value="1"/>
</dbReference>
<evidence type="ECO:0000256" key="3">
    <source>
        <dbReference type="ARBA" id="ARBA00022679"/>
    </source>
</evidence>
<evidence type="ECO:0000256" key="2">
    <source>
        <dbReference type="ARBA" id="ARBA00022629"/>
    </source>
</evidence>
<dbReference type="Proteomes" id="UP000614047">
    <property type="component" value="Unassembled WGS sequence"/>
</dbReference>
<accession>A0A931DET5</accession>
<feature type="domain" description="Carbohydrate kinase FGGY C-terminal" evidence="6">
    <location>
        <begin position="259"/>
        <end position="435"/>
    </location>
</feature>
<dbReference type="PIRSF" id="PIRSF000538">
    <property type="entry name" value="GlpK"/>
    <property type="match status" value="1"/>
</dbReference>
<keyword evidence="8" id="KW-1185">Reference proteome</keyword>
<protein>
    <submittedName>
        <fullName evidence="7">Sugar (Pentulose or hexulose) kinase</fullName>
    </submittedName>
</protein>
<organism evidence="7 8">
    <name type="scientific">Actinomadura viridis</name>
    <dbReference type="NCBI Taxonomy" id="58110"/>
    <lineage>
        <taxon>Bacteria</taxon>
        <taxon>Bacillati</taxon>
        <taxon>Actinomycetota</taxon>
        <taxon>Actinomycetes</taxon>
        <taxon>Streptosporangiales</taxon>
        <taxon>Thermomonosporaceae</taxon>
        <taxon>Actinomadura</taxon>
    </lineage>
</organism>
<dbReference type="InterPro" id="IPR018485">
    <property type="entry name" value="FGGY_C"/>
</dbReference>
<dbReference type="Gene3D" id="3.30.420.40">
    <property type="match status" value="2"/>
</dbReference>
<evidence type="ECO:0000313" key="7">
    <source>
        <dbReference type="EMBL" id="MBG6088780.1"/>
    </source>
</evidence>
<name>A0A931DET5_9ACTN</name>
<dbReference type="InterPro" id="IPR043129">
    <property type="entry name" value="ATPase_NBD"/>
</dbReference>
<dbReference type="Pfam" id="PF00370">
    <property type="entry name" value="FGGY_N"/>
    <property type="match status" value="1"/>
</dbReference>
<dbReference type="EMBL" id="JADOUA010000001">
    <property type="protein sequence ID" value="MBG6088780.1"/>
    <property type="molecule type" value="Genomic_DNA"/>
</dbReference>
<dbReference type="GO" id="GO:0016301">
    <property type="term" value="F:kinase activity"/>
    <property type="evidence" value="ECO:0007669"/>
    <property type="project" value="UniProtKB-KW"/>
</dbReference>
<proteinExistence type="inferred from homology"/>
<dbReference type="InterPro" id="IPR018484">
    <property type="entry name" value="FGGY_N"/>
</dbReference>
<sequence>MAPFDLDSVLIGVDLGTQGVRALAVTGKGEVVGRGSATLTSRREENRHEQDPTQWWPAVATATRQALSSVPPVAVAGIAVAATSGTLLLVGPAGEPLTAGVMYDDTRATEETALVNDAGAATWAALGYQRMQPAWALPKALWLLRHHERALDATRLAHQSDVINRRLVGHEVPTDLSSALKTGADLLTGTWPLAVFDALGMPDDLLPPLVTPGTRIGAVCTAAADETGIPPGTPVFAGMTDGCAAQLASGALQVGSWNSVLGTTLVLKGVTREPIRDPAGVVYSHRGPNGTWLPGGASSSGAGVISRDFREEDLEALTNEAASCEPAAPVCYPLVSAGERFPFVAPQARGFVAGETTGEAERFAAMLQGVAYIERLCFDYLDLLGAPLDGDLVLTGGATRSGYWNQLRADILGRPVVLPENAEPALGMAILAAGAYRDPVAAATDMVRLQAVIDPRVDAFGRFRAGYLRLVESLEQRGWLPSTTAAHARKRTAG</sequence>
<dbReference type="AlphaFoldDB" id="A0A931DET5"/>
<keyword evidence="2" id="KW-0119">Carbohydrate metabolism</keyword>
<evidence type="ECO:0000256" key="4">
    <source>
        <dbReference type="ARBA" id="ARBA00022777"/>
    </source>
</evidence>
<evidence type="ECO:0000259" key="5">
    <source>
        <dbReference type="Pfam" id="PF00370"/>
    </source>
</evidence>
<dbReference type="PANTHER" id="PTHR43095">
    <property type="entry name" value="SUGAR KINASE"/>
    <property type="match status" value="1"/>
</dbReference>
<dbReference type="InterPro" id="IPR000577">
    <property type="entry name" value="Carb_kinase_FGGY"/>
</dbReference>
<keyword evidence="2" id="KW-0859">Xylose metabolism</keyword>
<feature type="domain" description="Carbohydrate kinase FGGY N-terminal" evidence="5">
    <location>
        <begin position="10"/>
        <end position="247"/>
    </location>
</feature>
<dbReference type="SUPFAM" id="SSF53067">
    <property type="entry name" value="Actin-like ATPase domain"/>
    <property type="match status" value="2"/>
</dbReference>